<proteinExistence type="predicted"/>
<reference evidence="1" key="1">
    <citation type="submission" date="2018-10" db="EMBL/GenBank/DDBJ databases">
        <title>Hidden diversity of soil giant viruses.</title>
        <authorList>
            <person name="Schulz F."/>
            <person name="Alteio L."/>
            <person name="Goudeau D."/>
            <person name="Ryan E.M."/>
            <person name="Malmstrom R.R."/>
            <person name="Blanchard J."/>
            <person name="Woyke T."/>
        </authorList>
    </citation>
    <scope>NUCLEOTIDE SEQUENCE</scope>
    <source>
        <strain evidence="1">EDV1</strain>
    </source>
</reference>
<name>A0A3G4ZT78_9VIRU</name>
<organism evidence="1">
    <name type="scientific">Edafosvirus sp</name>
    <dbReference type="NCBI Taxonomy" id="2487765"/>
    <lineage>
        <taxon>Viruses</taxon>
        <taxon>Varidnaviria</taxon>
        <taxon>Bamfordvirae</taxon>
        <taxon>Nucleocytoviricota</taxon>
        <taxon>Megaviricetes</taxon>
        <taxon>Imitervirales</taxon>
        <taxon>Mimiviridae</taxon>
        <taxon>Klosneuvirinae</taxon>
    </lineage>
</organism>
<gene>
    <name evidence="1" type="ORF">Edafosvirus5_6</name>
</gene>
<sequence length="208" mass="23916">MARRPLAPTAISIESKKGVSTPYAHRDDAKRSLAPLAKGKKGGESYVHDPVDHANTKRTIARIRATVIKADQQRYRGTLPTELFRTLHLTLCVMKFLGSKEYFCWMGIWRHSTYTLTHPTSQPLWLRECVVFRIKSKDKPLLGLFDELRTEGRKLSPSFIKAQAIKKKIDTDQKKREAKKCGRRWVSDEDRAYADDDDVHIDGWGDVY</sequence>
<evidence type="ECO:0000313" key="1">
    <source>
        <dbReference type="EMBL" id="AYV78088.1"/>
    </source>
</evidence>
<protein>
    <submittedName>
        <fullName evidence="1">Uncharacterized protein</fullName>
    </submittedName>
</protein>
<accession>A0A3G4ZT78</accession>
<dbReference type="EMBL" id="MK072070">
    <property type="protein sequence ID" value="AYV78088.1"/>
    <property type="molecule type" value="Genomic_DNA"/>
</dbReference>